<dbReference type="CDD" id="cd01288">
    <property type="entry name" value="FabZ"/>
    <property type="match status" value="1"/>
</dbReference>
<comment type="caution">
    <text evidence="3">The sequence shown here is derived from an EMBL/GenBank/DDBJ whole genome shotgun (WGS) entry which is preliminary data.</text>
</comment>
<protein>
    <submittedName>
        <fullName evidence="3">3-hydroxyacyl-ACP dehydratase FabZ</fullName>
        <ecNumber evidence="3">4.2.1.59</ecNumber>
    </submittedName>
</protein>
<dbReference type="PANTHER" id="PTHR30272:SF1">
    <property type="entry name" value="3-HYDROXYACYL-[ACYL-CARRIER-PROTEIN] DEHYDRATASE"/>
    <property type="match status" value="1"/>
</dbReference>
<dbReference type="Pfam" id="PF07977">
    <property type="entry name" value="FabA"/>
    <property type="match status" value="1"/>
</dbReference>
<keyword evidence="2 3" id="KW-0456">Lyase</keyword>
<dbReference type="Gene3D" id="3.10.129.10">
    <property type="entry name" value="Hotdog Thioesterase"/>
    <property type="match status" value="1"/>
</dbReference>
<gene>
    <name evidence="3" type="primary">fabZ</name>
    <name evidence="3" type="ORF">OHJ16_08630</name>
</gene>
<dbReference type="RefSeq" id="WP_268917567.1">
    <property type="nucleotide sequence ID" value="NZ_CP124548.1"/>
</dbReference>
<comment type="similarity">
    <text evidence="1">Belongs to the thioester dehydratase family. FabZ subfamily.</text>
</comment>
<dbReference type="InterPro" id="IPR013114">
    <property type="entry name" value="FabA_FabZ"/>
</dbReference>
<dbReference type="GO" id="GO:0019171">
    <property type="term" value="F:(3R)-hydroxyacyl-[acyl-carrier-protein] dehydratase activity"/>
    <property type="evidence" value="ECO:0007669"/>
    <property type="project" value="UniProtKB-EC"/>
</dbReference>
<dbReference type="EMBL" id="JAPTMY010000017">
    <property type="protein sequence ID" value="MCZ0858109.1"/>
    <property type="molecule type" value="Genomic_DNA"/>
</dbReference>
<dbReference type="EC" id="4.2.1.59" evidence="3"/>
<evidence type="ECO:0000256" key="2">
    <source>
        <dbReference type="ARBA" id="ARBA00023239"/>
    </source>
</evidence>
<evidence type="ECO:0000313" key="3">
    <source>
        <dbReference type="EMBL" id="MCZ0858109.1"/>
    </source>
</evidence>
<dbReference type="InterPro" id="IPR029069">
    <property type="entry name" value="HotDog_dom_sf"/>
</dbReference>
<dbReference type="Proteomes" id="UP001072034">
    <property type="component" value="Unassembled WGS sequence"/>
</dbReference>
<dbReference type="PANTHER" id="PTHR30272">
    <property type="entry name" value="3-HYDROXYACYL-[ACYL-CARRIER-PROTEIN] DEHYDRATASE"/>
    <property type="match status" value="1"/>
</dbReference>
<sequence>MTMAGDTYSAVQILHRLPHRHPFVLLDRVTVDEPGRCGVGFSLISISNPVFAGHFPSHPVYPGVLLVETAAQTAGVVAAAGRSSAGGIPLLAAIRKFAFRKPVVPGDLVEAHCVLKTAAGALREFSCRIEVNGELRAEGGVAVSIREGAAGA</sequence>
<name>A0ABT4I9S5_9ACTO</name>
<dbReference type="SUPFAM" id="SSF54637">
    <property type="entry name" value="Thioesterase/thiol ester dehydrase-isomerase"/>
    <property type="match status" value="1"/>
</dbReference>
<evidence type="ECO:0000256" key="1">
    <source>
        <dbReference type="ARBA" id="ARBA00009174"/>
    </source>
</evidence>
<keyword evidence="4" id="KW-1185">Reference proteome</keyword>
<accession>A0ABT4I9S5</accession>
<reference evidence="3" key="1">
    <citation type="submission" date="2022-10" db="EMBL/GenBank/DDBJ databases">
        <title>Genome sequence of Actinomyces israelii ATCC 10048.</title>
        <authorList>
            <person name="Watt R.M."/>
            <person name="Tong W.M."/>
        </authorList>
    </citation>
    <scope>NUCLEOTIDE SEQUENCE</scope>
    <source>
        <strain evidence="3">ATCC 10048</strain>
    </source>
</reference>
<dbReference type="NCBIfam" id="NF000582">
    <property type="entry name" value="PRK00006.1"/>
    <property type="match status" value="1"/>
</dbReference>
<proteinExistence type="inferred from homology"/>
<evidence type="ECO:0000313" key="4">
    <source>
        <dbReference type="Proteomes" id="UP001072034"/>
    </source>
</evidence>
<organism evidence="3 4">
    <name type="scientific">Actinomyces israelii</name>
    <dbReference type="NCBI Taxonomy" id="1659"/>
    <lineage>
        <taxon>Bacteria</taxon>
        <taxon>Bacillati</taxon>
        <taxon>Actinomycetota</taxon>
        <taxon>Actinomycetes</taxon>
        <taxon>Actinomycetales</taxon>
        <taxon>Actinomycetaceae</taxon>
        <taxon>Actinomyces</taxon>
    </lineage>
</organism>